<feature type="DNA-binding region" description="H-T-H motif" evidence="2">
    <location>
        <begin position="33"/>
        <end position="52"/>
    </location>
</feature>
<sequence>MNEKFQSLSQEKQQAVVNAAMEVFGKNEYKRASTDLIAAKAGISKGLLFYYFRNKKELYLYIYNCLIETMQEQILDEKFKEITDFFDLLRYATTLKVQILERYPFILDFAMRAFYSEREDVSDELKNVNTMQEDVLFQLCFGHIDTSKFKEEVEPFKVYKMLRWMGDGYIHDVQMSGAEFQLDEMMKEFEEWMDMFQMLVYKDEFRKK</sequence>
<protein>
    <submittedName>
        <fullName evidence="4">HTH-type transcriptional regulator BetI</fullName>
    </submittedName>
</protein>
<organism evidence="4 5">
    <name type="scientific">Blautia producta</name>
    <dbReference type="NCBI Taxonomy" id="33035"/>
    <lineage>
        <taxon>Bacteria</taxon>
        <taxon>Bacillati</taxon>
        <taxon>Bacillota</taxon>
        <taxon>Clostridia</taxon>
        <taxon>Lachnospirales</taxon>
        <taxon>Lachnospiraceae</taxon>
        <taxon>Blautia</taxon>
    </lineage>
</organism>
<dbReference type="PANTHER" id="PTHR43479">
    <property type="entry name" value="ACREF/ENVCD OPERON REPRESSOR-RELATED"/>
    <property type="match status" value="1"/>
</dbReference>
<dbReference type="InterPro" id="IPR001647">
    <property type="entry name" value="HTH_TetR"/>
</dbReference>
<dbReference type="AlphaFoldDB" id="A0A4V0Z7Z7"/>
<evidence type="ECO:0000256" key="2">
    <source>
        <dbReference type="PROSITE-ProRule" id="PRU00335"/>
    </source>
</evidence>
<dbReference type="KEGG" id="bpro:PMF13cell1_04104"/>
<reference evidence="4 5" key="1">
    <citation type="submission" date="2019-01" db="EMBL/GenBank/DDBJ databases">
        <title>PMF-metabolizing Aryl O-demethylase.</title>
        <authorList>
            <person name="Kim M."/>
        </authorList>
    </citation>
    <scope>NUCLEOTIDE SEQUENCE [LARGE SCALE GENOMIC DNA]</scope>
    <source>
        <strain evidence="4 5">PMF1</strain>
    </source>
</reference>
<dbReference type="InterPro" id="IPR036271">
    <property type="entry name" value="Tet_transcr_reg_TetR-rel_C_sf"/>
</dbReference>
<evidence type="ECO:0000256" key="1">
    <source>
        <dbReference type="ARBA" id="ARBA00023125"/>
    </source>
</evidence>
<dbReference type="SUPFAM" id="SSF48498">
    <property type="entry name" value="Tetracyclin repressor-like, C-terminal domain"/>
    <property type="match status" value="1"/>
</dbReference>
<evidence type="ECO:0000313" key="5">
    <source>
        <dbReference type="Proteomes" id="UP000289794"/>
    </source>
</evidence>
<keyword evidence="1 2" id="KW-0238">DNA-binding</keyword>
<proteinExistence type="predicted"/>
<dbReference type="Pfam" id="PF00440">
    <property type="entry name" value="TetR_N"/>
    <property type="match status" value="1"/>
</dbReference>
<name>A0A4V0Z7Z7_9FIRM</name>
<dbReference type="EMBL" id="CP035945">
    <property type="protein sequence ID" value="QBE98538.1"/>
    <property type="molecule type" value="Genomic_DNA"/>
</dbReference>
<dbReference type="RefSeq" id="WP_130181934.1">
    <property type="nucleotide sequence ID" value="NZ_CP035945.1"/>
</dbReference>
<dbReference type="Proteomes" id="UP000289794">
    <property type="component" value="Chromosome"/>
</dbReference>
<dbReference type="SUPFAM" id="SSF46689">
    <property type="entry name" value="Homeodomain-like"/>
    <property type="match status" value="1"/>
</dbReference>
<dbReference type="PRINTS" id="PR00455">
    <property type="entry name" value="HTHTETR"/>
</dbReference>
<dbReference type="InterPro" id="IPR009057">
    <property type="entry name" value="Homeodomain-like_sf"/>
</dbReference>
<dbReference type="GO" id="GO:0003677">
    <property type="term" value="F:DNA binding"/>
    <property type="evidence" value="ECO:0007669"/>
    <property type="project" value="UniProtKB-UniRule"/>
</dbReference>
<gene>
    <name evidence="4" type="primary">betI_2</name>
    <name evidence="4" type="ORF">PMF13cell1_04104</name>
</gene>
<dbReference type="PANTHER" id="PTHR43479:SF11">
    <property type="entry name" value="ACREF_ENVCD OPERON REPRESSOR-RELATED"/>
    <property type="match status" value="1"/>
</dbReference>
<dbReference type="PROSITE" id="PS50977">
    <property type="entry name" value="HTH_TETR_2"/>
    <property type="match status" value="1"/>
</dbReference>
<dbReference type="Gene3D" id="1.10.357.10">
    <property type="entry name" value="Tetracycline Repressor, domain 2"/>
    <property type="match status" value="1"/>
</dbReference>
<dbReference type="Gene3D" id="1.10.10.60">
    <property type="entry name" value="Homeodomain-like"/>
    <property type="match status" value="1"/>
</dbReference>
<dbReference type="InterPro" id="IPR050624">
    <property type="entry name" value="HTH-type_Tx_Regulator"/>
</dbReference>
<feature type="domain" description="HTH tetR-type" evidence="3">
    <location>
        <begin position="10"/>
        <end position="70"/>
    </location>
</feature>
<evidence type="ECO:0000259" key="3">
    <source>
        <dbReference type="PROSITE" id="PS50977"/>
    </source>
</evidence>
<evidence type="ECO:0000313" key="4">
    <source>
        <dbReference type="EMBL" id="QBE98538.1"/>
    </source>
</evidence>
<accession>A0A4V0Z7Z7</accession>